<proteinExistence type="predicted"/>
<evidence type="ECO:0000313" key="4">
    <source>
        <dbReference type="Proteomes" id="UP000239434"/>
    </source>
</evidence>
<dbReference type="GO" id="GO:0030288">
    <property type="term" value="C:outer membrane-bounded periplasmic space"/>
    <property type="evidence" value="ECO:0007669"/>
    <property type="project" value="TreeGrafter"/>
</dbReference>
<accession>A0A2S9IVY9</accession>
<dbReference type="PANTHER" id="PTHR30006">
    <property type="entry name" value="THIAMINE-BINDING PERIPLASMIC PROTEIN-RELATED"/>
    <property type="match status" value="1"/>
</dbReference>
<evidence type="ECO:0000313" key="3">
    <source>
        <dbReference type="EMBL" id="PRD44696.1"/>
    </source>
</evidence>
<feature type="signal peptide" evidence="2">
    <location>
        <begin position="1"/>
        <end position="23"/>
    </location>
</feature>
<evidence type="ECO:0000256" key="1">
    <source>
        <dbReference type="ARBA" id="ARBA00022729"/>
    </source>
</evidence>
<dbReference type="SUPFAM" id="SSF53850">
    <property type="entry name" value="Periplasmic binding protein-like II"/>
    <property type="match status" value="1"/>
</dbReference>
<dbReference type="PANTHER" id="PTHR30006:SF25">
    <property type="entry name" value="PHOSPHOGLYCERATE TRANSPORT REGULATORY PROTEIN PGTC"/>
    <property type="match status" value="1"/>
</dbReference>
<reference evidence="3 4" key="1">
    <citation type="submission" date="2018-02" db="EMBL/GenBank/DDBJ databases">
        <title>The draft genome of Phyllobacterium sp. 1N-3.</title>
        <authorList>
            <person name="Liu L."/>
            <person name="Li L."/>
            <person name="Zhang X."/>
            <person name="Wang T."/>
            <person name="Liang L."/>
        </authorList>
    </citation>
    <scope>NUCLEOTIDE SEQUENCE [LARGE SCALE GENOMIC DNA]</scope>
    <source>
        <strain evidence="3 4">1N-3</strain>
    </source>
</reference>
<dbReference type="EMBL" id="PVBR01000003">
    <property type="protein sequence ID" value="PRD44696.1"/>
    <property type="molecule type" value="Genomic_DNA"/>
</dbReference>
<name>A0A2S9IVY9_9HYPH</name>
<dbReference type="RefSeq" id="WP_105740778.1">
    <property type="nucleotide sequence ID" value="NZ_PVBR01000003.1"/>
</dbReference>
<dbReference type="AlphaFoldDB" id="A0A2S9IVY9"/>
<feature type="chain" id="PRO_5015603220" evidence="2">
    <location>
        <begin position="24"/>
        <end position="365"/>
    </location>
</feature>
<dbReference type="Pfam" id="PF13531">
    <property type="entry name" value="SBP_bac_11"/>
    <property type="match status" value="1"/>
</dbReference>
<dbReference type="Proteomes" id="UP000239434">
    <property type="component" value="Unassembled WGS sequence"/>
</dbReference>
<organism evidence="3 4">
    <name type="scientific">Phyllobacterium phragmitis</name>
    <dbReference type="NCBI Taxonomy" id="2670329"/>
    <lineage>
        <taxon>Bacteria</taxon>
        <taxon>Pseudomonadati</taxon>
        <taxon>Pseudomonadota</taxon>
        <taxon>Alphaproteobacteria</taxon>
        <taxon>Hyphomicrobiales</taxon>
        <taxon>Phyllobacteriaceae</taxon>
        <taxon>Phyllobacterium</taxon>
    </lineage>
</organism>
<sequence>MKKILIRFSAMAAAVIIAGSASALEGSRHVFPAQQQERSVLSIHAATDIDAMEPLILDFQKTAPDIAVEYVEYVTNDLYNEADKACRDGAALGDIYLSSSVDQLVKLANDGCAIPHRSPETQNVASWANWRDEVFGFTFEPSVFVYNSDLVPAEDVPRTHVELADLLRRKLDFYRGRIGTYDLRKSGIGYLLAFYDARQTTTVYGRLLESMSRADAAVRCCNSEVLQQVSSGNFYIGYNILGSYAYAEHRRNPQLKIVLPRDYTLILSRGALIPKNTARGDLGTRFLDYLLSARGQEIAREKAFFFSEKGPLPLDVDGPLTLVESGIARPIRIGPELLAAQDHAQRERFIADWSNLIIGPGKTGR</sequence>
<dbReference type="Gene3D" id="3.40.190.10">
    <property type="entry name" value="Periplasmic binding protein-like II"/>
    <property type="match status" value="2"/>
</dbReference>
<keyword evidence="1 2" id="KW-0732">Signal</keyword>
<keyword evidence="4" id="KW-1185">Reference proteome</keyword>
<comment type="caution">
    <text evidence="3">The sequence shown here is derived from an EMBL/GenBank/DDBJ whole genome shotgun (WGS) entry which is preliminary data.</text>
</comment>
<evidence type="ECO:0000256" key="2">
    <source>
        <dbReference type="SAM" id="SignalP"/>
    </source>
</evidence>
<protein>
    <submittedName>
        <fullName evidence="3">ABC transporter substrate-binding protein</fullName>
    </submittedName>
</protein>
<gene>
    <name evidence="3" type="ORF">C5748_04675</name>
</gene>